<evidence type="ECO:0000313" key="13">
    <source>
        <dbReference type="Proteomes" id="UP000305362"/>
    </source>
</evidence>
<protein>
    <recommendedName>
        <fullName evidence="9">Zn(2)-C6 fungal-type domain-containing protein</fullName>
    </recommendedName>
</protein>
<dbReference type="InterPro" id="IPR053045">
    <property type="entry name" value="Zinc_cluster_trans_reg"/>
</dbReference>
<keyword evidence="4" id="KW-0805">Transcription regulation</keyword>
<proteinExistence type="predicted"/>
<comment type="caution">
    <text evidence="12">The sequence shown here is derived from an EMBL/GenBank/DDBJ whole genome shotgun (WGS) entry which is preliminary data.</text>
</comment>
<organism evidence="12 15">
    <name type="scientific">Wallemia mellicola</name>
    <dbReference type="NCBI Taxonomy" id="1708541"/>
    <lineage>
        <taxon>Eukaryota</taxon>
        <taxon>Fungi</taxon>
        <taxon>Dikarya</taxon>
        <taxon>Basidiomycota</taxon>
        <taxon>Wallemiomycotina</taxon>
        <taxon>Wallemiomycetes</taxon>
        <taxon>Wallemiales</taxon>
        <taxon>Wallemiaceae</taxon>
        <taxon>Wallemia</taxon>
    </lineage>
</organism>
<dbReference type="Proteomes" id="UP000309601">
    <property type="component" value="Unassembled WGS sequence"/>
</dbReference>
<evidence type="ECO:0000256" key="4">
    <source>
        <dbReference type="ARBA" id="ARBA00023015"/>
    </source>
</evidence>
<dbReference type="GO" id="GO:0005634">
    <property type="term" value="C:nucleus"/>
    <property type="evidence" value="ECO:0007669"/>
    <property type="project" value="UniProtKB-SubCell"/>
</dbReference>
<dbReference type="FunFam" id="4.10.240.10:FF:000002">
    <property type="entry name" value="Zn cluster transcription factor Rds2"/>
    <property type="match status" value="1"/>
</dbReference>
<dbReference type="GO" id="GO:0000977">
    <property type="term" value="F:RNA polymerase II transcription regulatory region sequence-specific DNA binding"/>
    <property type="evidence" value="ECO:0007669"/>
    <property type="project" value="TreeGrafter"/>
</dbReference>
<keyword evidence="5" id="KW-0238">DNA-binding</keyword>
<dbReference type="PANTHER" id="PTHR31986">
    <property type="entry name" value="REGULATOR OF DRUG SENSITIVITY 2"/>
    <property type="match status" value="1"/>
</dbReference>
<evidence type="ECO:0000313" key="15">
    <source>
        <dbReference type="Proteomes" id="UP000310708"/>
    </source>
</evidence>
<feature type="region of interest" description="Disordered" evidence="8">
    <location>
        <begin position="1"/>
        <end position="28"/>
    </location>
</feature>
<evidence type="ECO:0000313" key="14">
    <source>
        <dbReference type="Proteomes" id="UP000309601"/>
    </source>
</evidence>
<accession>A0A4T0QNE6</accession>
<dbReference type="InterPro" id="IPR001138">
    <property type="entry name" value="Zn2Cys6_DnaBD"/>
</dbReference>
<evidence type="ECO:0000256" key="5">
    <source>
        <dbReference type="ARBA" id="ARBA00023125"/>
    </source>
</evidence>
<keyword evidence="7" id="KW-0539">Nucleus</keyword>
<reference evidence="13 14" key="1">
    <citation type="submission" date="2019-03" db="EMBL/GenBank/DDBJ databases">
        <title>Sequencing 25 genomes of Wallemia mellicola.</title>
        <authorList>
            <person name="Gostincar C."/>
        </authorList>
    </citation>
    <scope>NUCLEOTIDE SEQUENCE [LARGE SCALE GENOMIC DNA]</scope>
    <source>
        <strain evidence="11 14">EXF-1274</strain>
        <strain evidence="10 13">EXF-1277</strain>
        <strain evidence="12 15">EXF-757</strain>
    </source>
</reference>
<dbReference type="OrthoDB" id="65716at2759"/>
<dbReference type="InterPro" id="IPR036864">
    <property type="entry name" value="Zn2-C6_fun-type_DNA-bd_sf"/>
</dbReference>
<evidence type="ECO:0000313" key="12">
    <source>
        <dbReference type="EMBL" id="TIC63490.1"/>
    </source>
</evidence>
<evidence type="ECO:0000256" key="2">
    <source>
        <dbReference type="ARBA" id="ARBA00022723"/>
    </source>
</evidence>
<dbReference type="CDD" id="cd00067">
    <property type="entry name" value="GAL4"/>
    <property type="match status" value="1"/>
</dbReference>
<evidence type="ECO:0000256" key="1">
    <source>
        <dbReference type="ARBA" id="ARBA00004123"/>
    </source>
</evidence>
<evidence type="ECO:0000313" key="10">
    <source>
        <dbReference type="EMBL" id="TIC60660.1"/>
    </source>
</evidence>
<dbReference type="GO" id="GO:0000981">
    <property type="term" value="F:DNA-binding transcription factor activity, RNA polymerase II-specific"/>
    <property type="evidence" value="ECO:0007669"/>
    <property type="project" value="InterPro"/>
</dbReference>
<dbReference type="EMBL" id="SPRX01000046">
    <property type="protein sequence ID" value="TIC63490.1"/>
    <property type="molecule type" value="Genomic_DNA"/>
</dbReference>
<dbReference type="Proteomes" id="UP000310708">
    <property type="component" value="Unassembled WGS sequence"/>
</dbReference>
<feature type="domain" description="Zn(2)-C6 fungal-type" evidence="9">
    <location>
        <begin position="30"/>
        <end position="59"/>
    </location>
</feature>
<dbReference type="PROSITE" id="PS50048">
    <property type="entry name" value="ZN2_CY6_FUNGAL_2"/>
    <property type="match status" value="1"/>
</dbReference>
<dbReference type="InterPro" id="IPR056751">
    <property type="entry name" value="PAS_13"/>
</dbReference>
<keyword evidence="3" id="KW-0862">Zinc</keyword>
<keyword evidence="2" id="KW-0479">Metal-binding</keyword>
<dbReference type="EMBL" id="SPRW01000042">
    <property type="protein sequence ID" value="TIC62818.1"/>
    <property type="molecule type" value="Genomic_DNA"/>
</dbReference>
<comment type="subcellular location">
    <subcellularLocation>
        <location evidence="1">Nucleus</location>
    </subcellularLocation>
</comment>
<dbReference type="AlphaFoldDB" id="A0A4T0QNE6"/>
<dbReference type="GO" id="GO:0008270">
    <property type="term" value="F:zinc ion binding"/>
    <property type="evidence" value="ECO:0007669"/>
    <property type="project" value="InterPro"/>
</dbReference>
<dbReference type="Gene3D" id="4.10.240.10">
    <property type="entry name" value="Zn(2)-C6 fungal-type DNA-binding domain"/>
    <property type="match status" value="1"/>
</dbReference>
<dbReference type="Pfam" id="PF24990">
    <property type="entry name" value="PAS_13"/>
    <property type="match status" value="1"/>
</dbReference>
<gene>
    <name evidence="12" type="ORF">E3Q01_03313</name>
    <name evidence="11" type="ORF">E3Q02_03319</name>
    <name evidence="10" type="ORF">E3Q03_03087</name>
</gene>
<dbReference type="Proteomes" id="UP000305362">
    <property type="component" value="Unassembled WGS sequence"/>
</dbReference>
<dbReference type="SMART" id="SM00066">
    <property type="entry name" value="GAL4"/>
    <property type="match status" value="1"/>
</dbReference>
<name>A0A4T0QNE6_9BASI</name>
<keyword evidence="6" id="KW-0804">Transcription</keyword>
<dbReference type="SUPFAM" id="SSF57701">
    <property type="entry name" value="Zn2/Cys6 DNA-binding domain"/>
    <property type="match status" value="1"/>
</dbReference>
<evidence type="ECO:0000256" key="6">
    <source>
        <dbReference type="ARBA" id="ARBA00023163"/>
    </source>
</evidence>
<dbReference type="PANTHER" id="PTHR31986:SF7">
    <property type="entry name" value="REGULATOR OF DRUG SENSITIVITY 2"/>
    <property type="match status" value="1"/>
</dbReference>
<evidence type="ECO:0000256" key="7">
    <source>
        <dbReference type="ARBA" id="ARBA00023242"/>
    </source>
</evidence>
<dbReference type="PROSITE" id="PS00463">
    <property type="entry name" value="ZN2_CY6_FUNGAL_1"/>
    <property type="match status" value="1"/>
</dbReference>
<sequence length="382" mass="42645">MDKRRITENGDDHEQEPQPKKARRKKVSSACLYCRRSHMTCDEGRPCQRCIKRNIAHLCHDPPNKNGQQKPEGAPAEAAPNDTKPDPSLVPQHLDIEPPQFDPLSLGLDTEFGGASLYDFMNMIGLPGNAPEFDLNSLSNVGASTSSQGFSQQPLVSRAQTPSFIVKPEDQYYFTAANPPPQGTKEERLKAVINAKFEAGMLKPFNYVNGYAKLGKYVDAKVSPRNRLKIQSELSRIRSQFGQIASTLTEWDLTAAEESFARLLLDYDRVFSIIALPSCCWRRTGEIYKANKGFAEIVGCDLDTLKTGNVSIHELLDEESLTNYWNKYGQLAFNPESKGVLTAGSLVNMQNGSNIACNFSFNIRRDHYGIPLMIVANFMRLT</sequence>
<evidence type="ECO:0000256" key="3">
    <source>
        <dbReference type="ARBA" id="ARBA00022833"/>
    </source>
</evidence>
<evidence type="ECO:0000259" key="9">
    <source>
        <dbReference type="PROSITE" id="PS50048"/>
    </source>
</evidence>
<evidence type="ECO:0000256" key="8">
    <source>
        <dbReference type="SAM" id="MobiDB-lite"/>
    </source>
</evidence>
<evidence type="ECO:0000313" key="11">
    <source>
        <dbReference type="EMBL" id="TIC62818.1"/>
    </source>
</evidence>
<dbReference type="EMBL" id="SPRV01000037">
    <property type="protein sequence ID" value="TIC60660.1"/>
    <property type="molecule type" value="Genomic_DNA"/>
</dbReference>
<dbReference type="Pfam" id="PF00172">
    <property type="entry name" value="Zn_clus"/>
    <property type="match status" value="1"/>
</dbReference>
<feature type="compositionally biased region" description="Basic and acidic residues" evidence="8">
    <location>
        <begin position="1"/>
        <end position="19"/>
    </location>
</feature>
<feature type="region of interest" description="Disordered" evidence="8">
    <location>
        <begin position="61"/>
        <end position="93"/>
    </location>
</feature>